<comment type="caution">
    <text evidence="9">The sequence shown here is derived from an EMBL/GenBank/DDBJ whole genome shotgun (WGS) entry which is preliminary data.</text>
</comment>
<feature type="binding site" evidence="8">
    <location>
        <position position="177"/>
    </location>
    <ligand>
        <name>Zn(2+)</name>
        <dbReference type="ChEBI" id="CHEBI:29105"/>
        <label>1</label>
    </ligand>
</feature>
<gene>
    <name evidence="9" type="ORF">DRJ00_02695</name>
</gene>
<keyword evidence="5" id="KW-0378">Hydrolase</keyword>
<accession>A0A497E7H3</accession>
<dbReference type="AlphaFoldDB" id="A0A497E7H3"/>
<feature type="binding site" evidence="8">
    <location>
        <position position="65"/>
    </location>
    <ligand>
        <name>Zn(2+)</name>
        <dbReference type="ChEBI" id="CHEBI:29105"/>
        <label>1</label>
    </ligand>
</feature>
<comment type="cofactor">
    <cofactor evidence="8">
        <name>a divalent metal cation</name>
        <dbReference type="ChEBI" id="CHEBI:60240"/>
    </cofactor>
    <text evidence="8">Binds 2 divalent metal cations per subunit.</text>
</comment>
<dbReference type="PIRSF" id="PIRSF001123">
    <property type="entry name" value="PepA_GA"/>
    <property type="match status" value="1"/>
</dbReference>
<feature type="active site" description="Proton acceptor" evidence="7">
    <location>
        <position position="209"/>
    </location>
</feature>
<dbReference type="CDD" id="cd05656">
    <property type="entry name" value="M42_Frv"/>
    <property type="match status" value="1"/>
</dbReference>
<dbReference type="EMBL" id="QMPZ01000020">
    <property type="protein sequence ID" value="RLE10020.1"/>
    <property type="molecule type" value="Genomic_DNA"/>
</dbReference>
<feature type="binding site" evidence="8">
    <location>
        <position position="177"/>
    </location>
    <ligand>
        <name>Zn(2+)</name>
        <dbReference type="ChEBI" id="CHEBI:29105"/>
        <label>2</label>
    </ligand>
</feature>
<dbReference type="InterPro" id="IPR051464">
    <property type="entry name" value="Peptidase_M42_aminopept"/>
</dbReference>
<feature type="binding site" evidence="8">
    <location>
        <position position="210"/>
    </location>
    <ligand>
        <name>Zn(2+)</name>
        <dbReference type="ChEBI" id="CHEBI:29105"/>
        <label>2</label>
    </ligand>
</feature>
<name>A0A497E7H3_UNCAE</name>
<dbReference type="GO" id="GO:0046872">
    <property type="term" value="F:metal ion binding"/>
    <property type="evidence" value="ECO:0007669"/>
    <property type="project" value="UniProtKB-UniRule"/>
</dbReference>
<dbReference type="SUPFAM" id="SSF53187">
    <property type="entry name" value="Zn-dependent exopeptidases"/>
    <property type="match status" value="1"/>
</dbReference>
<proteinExistence type="inferred from homology"/>
<dbReference type="Pfam" id="PF05343">
    <property type="entry name" value="Peptidase_M42"/>
    <property type="match status" value="1"/>
</dbReference>
<reference evidence="9 10" key="1">
    <citation type="submission" date="2018-06" db="EMBL/GenBank/DDBJ databases">
        <title>Extensive metabolic versatility and redundancy in microbially diverse, dynamic hydrothermal sediments.</title>
        <authorList>
            <person name="Dombrowski N."/>
            <person name="Teske A."/>
            <person name="Baker B.J."/>
        </authorList>
    </citation>
    <scope>NUCLEOTIDE SEQUENCE [LARGE SCALE GENOMIC DNA]</scope>
    <source>
        <strain evidence="9">B47_G16</strain>
    </source>
</reference>
<evidence type="ECO:0000313" key="9">
    <source>
        <dbReference type="EMBL" id="RLE10020.1"/>
    </source>
</evidence>
<dbReference type="GO" id="GO:0004177">
    <property type="term" value="F:aminopeptidase activity"/>
    <property type="evidence" value="ECO:0007669"/>
    <property type="project" value="UniProtKB-UniRule"/>
</dbReference>
<dbReference type="Proteomes" id="UP000279422">
    <property type="component" value="Unassembled WGS sequence"/>
</dbReference>
<evidence type="ECO:0000256" key="6">
    <source>
        <dbReference type="PIRNR" id="PIRNR001123"/>
    </source>
</evidence>
<evidence type="ECO:0000256" key="5">
    <source>
        <dbReference type="ARBA" id="ARBA00022801"/>
    </source>
</evidence>
<keyword evidence="3" id="KW-0645">Protease</keyword>
<evidence type="ECO:0000256" key="4">
    <source>
        <dbReference type="ARBA" id="ARBA00022723"/>
    </source>
</evidence>
<comment type="similarity">
    <text evidence="1 6">Belongs to the peptidase M42 family.</text>
</comment>
<organism evidence="9 10">
    <name type="scientific">Aerophobetes bacterium</name>
    <dbReference type="NCBI Taxonomy" id="2030807"/>
    <lineage>
        <taxon>Bacteria</taxon>
        <taxon>Candidatus Aerophobota</taxon>
    </lineage>
</organism>
<evidence type="ECO:0000256" key="8">
    <source>
        <dbReference type="PIRSR" id="PIRSR001123-2"/>
    </source>
</evidence>
<keyword evidence="4 8" id="KW-0479">Metal-binding</keyword>
<evidence type="ECO:0000313" key="10">
    <source>
        <dbReference type="Proteomes" id="UP000279422"/>
    </source>
</evidence>
<dbReference type="PANTHER" id="PTHR32481:SF20">
    <property type="entry name" value="AMINOPEPTIDASE YSDC"/>
    <property type="match status" value="1"/>
</dbReference>
<dbReference type="PANTHER" id="PTHR32481">
    <property type="entry name" value="AMINOPEPTIDASE"/>
    <property type="match status" value="1"/>
</dbReference>
<evidence type="ECO:0000256" key="7">
    <source>
        <dbReference type="PIRSR" id="PIRSR001123-1"/>
    </source>
</evidence>
<feature type="binding site" evidence="8">
    <location>
        <position position="232"/>
    </location>
    <ligand>
        <name>Zn(2+)</name>
        <dbReference type="ChEBI" id="CHEBI:29105"/>
        <label>1</label>
    </ligand>
</feature>
<dbReference type="InterPro" id="IPR008007">
    <property type="entry name" value="Peptidase_M42"/>
</dbReference>
<feature type="binding site" evidence="8">
    <location>
        <position position="319"/>
    </location>
    <ligand>
        <name>Zn(2+)</name>
        <dbReference type="ChEBI" id="CHEBI:29105"/>
        <label>2</label>
    </ligand>
</feature>
<dbReference type="Gene3D" id="2.40.30.40">
    <property type="entry name" value="Peptidase M42, domain 2"/>
    <property type="match status" value="1"/>
</dbReference>
<protein>
    <submittedName>
        <fullName evidence="9">M42 family peptidase</fullName>
    </submittedName>
</protein>
<dbReference type="GO" id="GO:0006508">
    <property type="term" value="P:proteolysis"/>
    <property type="evidence" value="ECO:0007669"/>
    <property type="project" value="UniProtKB-KW"/>
</dbReference>
<dbReference type="InterPro" id="IPR023367">
    <property type="entry name" value="Peptidase_M42_dom2"/>
</dbReference>
<sequence length="352" mass="38615">MQEEAIQFLKSLVEAPSPSGFEQPVQRIIRERMKGYADEVKTDVHGNVIGIKNPEGKPRVMLAGHCDEIGFMVKYVDKNGFIFFTPIGGIDAHIVPGQRVHIHTKRGPVLGVVGKKPIHVMEQEERRKVVKIHEQWIDIGVRDKKEAEKMVSIGDPITFSTKLERLQGELAASRGLDDKAGSFVICEVLRSLAGKSFKAAVFATSTVQEEIGLRGARTAAYGINPDIGIAIDVGVATDFPGMDKRREGEINIGKGPVISRGANINPKVGELLIQTAQQENIPYQLSGESRATPTDANVIQLSRAGVATGLVSIPLRYLHTPVEVFSLKDLENTVKLLTFFILRLNDEINLIP</sequence>
<dbReference type="Gene3D" id="3.40.630.10">
    <property type="entry name" value="Zn peptidases"/>
    <property type="match status" value="1"/>
</dbReference>
<evidence type="ECO:0000256" key="3">
    <source>
        <dbReference type="ARBA" id="ARBA00022670"/>
    </source>
</evidence>
<dbReference type="SUPFAM" id="SSF101821">
    <property type="entry name" value="Aminopeptidase/glucanase lid domain"/>
    <property type="match status" value="1"/>
</dbReference>
<keyword evidence="2" id="KW-0031">Aminopeptidase</keyword>
<evidence type="ECO:0000256" key="1">
    <source>
        <dbReference type="ARBA" id="ARBA00006272"/>
    </source>
</evidence>
<evidence type="ECO:0000256" key="2">
    <source>
        <dbReference type="ARBA" id="ARBA00022438"/>
    </source>
</evidence>